<evidence type="ECO:0000259" key="5">
    <source>
        <dbReference type="Pfam" id="PF01494"/>
    </source>
</evidence>
<comment type="similarity">
    <text evidence="1">Belongs to the PheA/TfdB FAD monooxygenase family.</text>
</comment>
<evidence type="ECO:0000259" key="6">
    <source>
        <dbReference type="Pfam" id="PF07976"/>
    </source>
</evidence>
<dbReference type="EMBL" id="ML978126">
    <property type="protein sequence ID" value="KAF2098696.1"/>
    <property type="molecule type" value="Genomic_DNA"/>
</dbReference>
<dbReference type="OrthoDB" id="1716816at2759"/>
<gene>
    <name evidence="7" type="ORF">NA57DRAFT_56342</name>
</gene>
<dbReference type="Pfam" id="PF01494">
    <property type="entry name" value="FAD_binding_3"/>
    <property type="match status" value="1"/>
</dbReference>
<keyword evidence="8" id="KW-1185">Reference proteome</keyword>
<evidence type="ECO:0000256" key="4">
    <source>
        <dbReference type="ARBA" id="ARBA00023002"/>
    </source>
</evidence>
<sequence length="567" mass="63014">MAETVKVDILICGAGPVGLLLAYQLKRMGHSIYIIDRHDAEKQSMFGRATSLFPRTLEMLDQLDLLEEMNQIGVIGRSSVTFKDGKRLASRGWHSMFTEMGETYLDYILNIRQKFSMDVFRRRYQKLGGLVGTEWTLKEMEIHEKDAEHYRVTSMLHGGSGGTKVVKSKYIIGADGGRSTVRQLAGIDFNGEERTYRWVRIDGIFKTNMPDAEIGFNAIESKKHGNVLWVQLEHGVQRIGFALNSEMYAKYGDTMTIEQASAEAKEAMAPFTFEIERVEWWTLYKIQQKIAMHFVSGPVLLAGDSCHTHSSGAAQGMNTGMHDATNLGWKLGGVLGGWLKEEILKTYESERRTAAQTLIDLDEDFSTCLSGHVPERHAAMGADPNEVFFHLFQQSIQFNIGIGIEFAANILNVDPHAGMVTAGKRGPDCLLRAPGSHIPTRLFQVTKNTGIFSVIVFAGQPHLTASAVRSLRRVMDSKTTPLEMMPRGSFRLLTIIAGYAMNADTALGVEKFGDAYYDVDHTAHAKYHISTSRGAIVILRPDGILGTAVDLDEPGIIAQYFSAFTRT</sequence>
<dbReference type="SUPFAM" id="SSF54373">
    <property type="entry name" value="FAD-linked reductases, C-terminal domain"/>
    <property type="match status" value="1"/>
</dbReference>
<keyword evidence="3" id="KW-0274">FAD</keyword>
<dbReference type="InterPro" id="IPR002938">
    <property type="entry name" value="FAD-bd"/>
</dbReference>
<evidence type="ECO:0000313" key="7">
    <source>
        <dbReference type="EMBL" id="KAF2098696.1"/>
    </source>
</evidence>
<evidence type="ECO:0000256" key="3">
    <source>
        <dbReference type="ARBA" id="ARBA00022827"/>
    </source>
</evidence>
<dbReference type="AlphaFoldDB" id="A0A9P4M5F8"/>
<evidence type="ECO:0000256" key="2">
    <source>
        <dbReference type="ARBA" id="ARBA00022630"/>
    </source>
</evidence>
<dbReference type="Proteomes" id="UP000799772">
    <property type="component" value="Unassembled WGS sequence"/>
</dbReference>
<dbReference type="SUPFAM" id="SSF52833">
    <property type="entry name" value="Thioredoxin-like"/>
    <property type="match status" value="1"/>
</dbReference>
<dbReference type="InterPro" id="IPR050641">
    <property type="entry name" value="RIFMO-like"/>
</dbReference>
<feature type="domain" description="FAD-binding" evidence="5">
    <location>
        <begin position="6"/>
        <end position="360"/>
    </location>
</feature>
<proteinExistence type="inferred from homology"/>
<comment type="caution">
    <text evidence="7">The sequence shown here is derived from an EMBL/GenBank/DDBJ whole genome shotgun (WGS) entry which is preliminary data.</text>
</comment>
<dbReference type="SUPFAM" id="SSF51905">
    <property type="entry name" value="FAD/NAD(P)-binding domain"/>
    <property type="match status" value="1"/>
</dbReference>
<dbReference type="PANTHER" id="PTHR43004">
    <property type="entry name" value="TRK SYSTEM POTASSIUM UPTAKE PROTEIN"/>
    <property type="match status" value="1"/>
</dbReference>
<dbReference type="PANTHER" id="PTHR43004:SF5">
    <property type="entry name" value="FAD-BINDING DOMAIN-CONTAINING PROTEIN"/>
    <property type="match status" value="1"/>
</dbReference>
<organism evidence="7 8">
    <name type="scientific">Rhizodiscina lignyota</name>
    <dbReference type="NCBI Taxonomy" id="1504668"/>
    <lineage>
        <taxon>Eukaryota</taxon>
        <taxon>Fungi</taxon>
        <taxon>Dikarya</taxon>
        <taxon>Ascomycota</taxon>
        <taxon>Pezizomycotina</taxon>
        <taxon>Dothideomycetes</taxon>
        <taxon>Pleosporomycetidae</taxon>
        <taxon>Aulographales</taxon>
        <taxon>Rhizodiscinaceae</taxon>
        <taxon>Rhizodiscina</taxon>
    </lineage>
</organism>
<keyword evidence="4" id="KW-0560">Oxidoreductase</keyword>
<evidence type="ECO:0000256" key="1">
    <source>
        <dbReference type="ARBA" id="ARBA00007801"/>
    </source>
</evidence>
<evidence type="ECO:0000313" key="8">
    <source>
        <dbReference type="Proteomes" id="UP000799772"/>
    </source>
</evidence>
<dbReference type="InterPro" id="IPR038220">
    <property type="entry name" value="PHOX_C_sf"/>
</dbReference>
<dbReference type="InterPro" id="IPR036188">
    <property type="entry name" value="FAD/NAD-bd_sf"/>
</dbReference>
<keyword evidence="2" id="KW-0285">Flavoprotein</keyword>
<reference evidence="7" key="1">
    <citation type="journal article" date="2020" name="Stud. Mycol.">
        <title>101 Dothideomycetes genomes: a test case for predicting lifestyles and emergence of pathogens.</title>
        <authorList>
            <person name="Haridas S."/>
            <person name="Albert R."/>
            <person name="Binder M."/>
            <person name="Bloem J."/>
            <person name="Labutti K."/>
            <person name="Salamov A."/>
            <person name="Andreopoulos B."/>
            <person name="Baker S."/>
            <person name="Barry K."/>
            <person name="Bills G."/>
            <person name="Bluhm B."/>
            <person name="Cannon C."/>
            <person name="Castanera R."/>
            <person name="Culley D."/>
            <person name="Daum C."/>
            <person name="Ezra D."/>
            <person name="Gonzalez J."/>
            <person name="Henrissat B."/>
            <person name="Kuo A."/>
            <person name="Liang C."/>
            <person name="Lipzen A."/>
            <person name="Lutzoni F."/>
            <person name="Magnuson J."/>
            <person name="Mondo S."/>
            <person name="Nolan M."/>
            <person name="Ohm R."/>
            <person name="Pangilinan J."/>
            <person name="Park H.-J."/>
            <person name="Ramirez L."/>
            <person name="Alfaro M."/>
            <person name="Sun H."/>
            <person name="Tritt A."/>
            <person name="Yoshinaga Y."/>
            <person name="Zwiers L.-H."/>
            <person name="Turgeon B."/>
            <person name="Goodwin S."/>
            <person name="Spatafora J."/>
            <person name="Crous P."/>
            <person name="Grigoriev I."/>
        </authorList>
    </citation>
    <scope>NUCLEOTIDE SEQUENCE</scope>
    <source>
        <strain evidence="7">CBS 133067</strain>
    </source>
</reference>
<dbReference type="Gene3D" id="3.40.30.20">
    <property type="match status" value="1"/>
</dbReference>
<dbReference type="Gene3D" id="3.50.50.60">
    <property type="entry name" value="FAD/NAD(P)-binding domain"/>
    <property type="match status" value="1"/>
</dbReference>
<dbReference type="Gene3D" id="3.30.9.10">
    <property type="entry name" value="D-Amino Acid Oxidase, subunit A, domain 2"/>
    <property type="match status" value="1"/>
</dbReference>
<dbReference type="GO" id="GO:0071949">
    <property type="term" value="F:FAD binding"/>
    <property type="evidence" value="ECO:0007669"/>
    <property type="project" value="InterPro"/>
</dbReference>
<accession>A0A9P4M5F8</accession>
<protein>
    <submittedName>
        <fullName evidence="7">Pentachlorophenol 4-monooxygenase</fullName>
    </submittedName>
</protein>
<dbReference type="PRINTS" id="PR00420">
    <property type="entry name" value="RNGMNOXGNASE"/>
</dbReference>
<name>A0A9P4M5F8_9PEZI</name>
<dbReference type="GO" id="GO:0016709">
    <property type="term" value="F:oxidoreductase activity, acting on paired donors, with incorporation or reduction of molecular oxygen, NAD(P)H as one donor, and incorporation of one atom of oxygen"/>
    <property type="evidence" value="ECO:0007669"/>
    <property type="project" value="UniProtKB-ARBA"/>
</dbReference>
<feature type="domain" description="Phenol hydroxylase-like C-terminal dimerisation" evidence="6">
    <location>
        <begin position="420"/>
        <end position="565"/>
    </location>
</feature>
<dbReference type="InterPro" id="IPR036249">
    <property type="entry name" value="Thioredoxin-like_sf"/>
</dbReference>
<dbReference type="InterPro" id="IPR012941">
    <property type="entry name" value="Phe_hydrox_C_dim_dom"/>
</dbReference>
<dbReference type="Pfam" id="PF07976">
    <property type="entry name" value="Phe_hydrox_dim"/>
    <property type="match status" value="1"/>
</dbReference>